<dbReference type="Proteomes" id="UP001454036">
    <property type="component" value="Unassembled WGS sequence"/>
</dbReference>
<dbReference type="AlphaFoldDB" id="A0AAV3RXF6"/>
<keyword evidence="2" id="KW-1185">Reference proteome</keyword>
<organism evidence="1 2">
    <name type="scientific">Lithospermum erythrorhizon</name>
    <name type="common">Purple gromwell</name>
    <name type="synonym">Lithospermum officinale var. erythrorhizon</name>
    <dbReference type="NCBI Taxonomy" id="34254"/>
    <lineage>
        <taxon>Eukaryota</taxon>
        <taxon>Viridiplantae</taxon>
        <taxon>Streptophyta</taxon>
        <taxon>Embryophyta</taxon>
        <taxon>Tracheophyta</taxon>
        <taxon>Spermatophyta</taxon>
        <taxon>Magnoliopsida</taxon>
        <taxon>eudicotyledons</taxon>
        <taxon>Gunneridae</taxon>
        <taxon>Pentapetalae</taxon>
        <taxon>asterids</taxon>
        <taxon>lamiids</taxon>
        <taxon>Boraginales</taxon>
        <taxon>Boraginaceae</taxon>
        <taxon>Boraginoideae</taxon>
        <taxon>Lithospermeae</taxon>
        <taxon>Lithospermum</taxon>
    </lineage>
</organism>
<evidence type="ECO:0000313" key="1">
    <source>
        <dbReference type="EMBL" id="GAA0185325.1"/>
    </source>
</evidence>
<gene>
    <name evidence="1" type="ORF">LIER_32613</name>
</gene>
<name>A0AAV3RXF6_LITER</name>
<accession>A0AAV3RXF6</accession>
<proteinExistence type="predicted"/>
<reference evidence="1 2" key="1">
    <citation type="submission" date="2024-01" db="EMBL/GenBank/DDBJ databases">
        <title>The complete chloroplast genome sequence of Lithospermum erythrorhizon: insights into the phylogenetic relationship among Boraginaceae species and the maternal lineages of purple gromwells.</title>
        <authorList>
            <person name="Okada T."/>
            <person name="Watanabe K."/>
        </authorList>
    </citation>
    <scope>NUCLEOTIDE SEQUENCE [LARGE SCALE GENOMIC DNA]</scope>
</reference>
<protein>
    <submittedName>
        <fullName evidence="1">Uncharacterized protein</fullName>
    </submittedName>
</protein>
<sequence length="274" mass="31079">MDWSPYASGSCYYLTSRGNPDPEAFRTMRYLKYEVFSYTFYGPSGGNGSGFSLRVRLLRCLDEGFLIPESCAFLLQSYHCLSLSFADGRVLITDWINHWSKSPRVYFGPQAAGASGGKTHSLAGCPKGTILLHRDWDSGDRKIFKQLGVCTGLAEETYCTAFLSCWFCLFVLPLEPHGYMRTTVFKMASCIATGTVPRRLASFVFYDHKPQFYEGVTFFLSLHTNMVGFRFGDQFDMEVYHPHHFSRQLCFAPSIPGVRNEIRVIVDVRAGLRF</sequence>
<dbReference type="EMBL" id="BAABME010012612">
    <property type="protein sequence ID" value="GAA0185325.1"/>
    <property type="molecule type" value="Genomic_DNA"/>
</dbReference>
<comment type="caution">
    <text evidence="1">The sequence shown here is derived from an EMBL/GenBank/DDBJ whole genome shotgun (WGS) entry which is preliminary data.</text>
</comment>
<evidence type="ECO:0000313" key="2">
    <source>
        <dbReference type="Proteomes" id="UP001454036"/>
    </source>
</evidence>